<dbReference type="AlphaFoldDB" id="D6BI01"/>
<accession>D6BI01</accession>
<evidence type="ECO:0000313" key="1">
    <source>
        <dbReference type="EMBL" id="EFD81798.1"/>
    </source>
</evidence>
<dbReference type="EMBL" id="ACDS02000155">
    <property type="protein sequence ID" value="EFD81798.1"/>
    <property type="molecule type" value="Genomic_DNA"/>
</dbReference>
<dbReference type="Proteomes" id="UP000004650">
    <property type="component" value="Unassembled WGS sequence"/>
</dbReference>
<name>D6BI01_9FUSO</name>
<reference evidence="2" key="1">
    <citation type="submission" date="2009-02" db="EMBL/GenBank/DDBJ databases">
        <title>The Genome Sequence of Shigella sp. D9.</title>
        <authorList>
            <consortium name="The Broad Institute Genome Sequencing Platform"/>
            <person name="Ward D."/>
            <person name="Young S.K."/>
            <person name="Kodira C.D."/>
            <person name="Zeng Q."/>
            <person name="Koehrsen M."/>
            <person name="Alvarado L."/>
            <person name="Berlin A."/>
            <person name="Borenstein D."/>
            <person name="Chen Z."/>
            <person name="Engels R."/>
            <person name="Freedman E."/>
            <person name="Gellesch M."/>
            <person name="Goldberg J."/>
            <person name="Griggs A."/>
            <person name="Gujja S."/>
            <person name="Heiman D."/>
            <person name="Hepburn T."/>
            <person name="Howarth C."/>
            <person name="Jen D."/>
            <person name="Larson L."/>
            <person name="Lewis B."/>
            <person name="Mehta T."/>
            <person name="Park D."/>
            <person name="Pearson M."/>
            <person name="Roberts A."/>
            <person name="Saif S."/>
            <person name="Shea T."/>
            <person name="Shenoy N."/>
            <person name="Sisk P."/>
            <person name="Stolte C."/>
            <person name="Sykes S."/>
            <person name="Walk T."/>
            <person name="White J."/>
            <person name="Yandava C."/>
            <person name="Allen-Vercoe E."/>
            <person name="Strauss J."/>
            <person name="Sibley C."/>
            <person name="White A."/>
            <person name="Ambrose C."/>
            <person name="Lander E."/>
            <person name="Nusbaum C."/>
            <person name="Galagan J."/>
            <person name="Birren B."/>
        </authorList>
    </citation>
    <scope>NUCLEOTIDE SEQUENCE [LARGE SCALE GENOMIC DNA]</scope>
    <source>
        <strain evidence="2">D11</strain>
    </source>
</reference>
<proteinExistence type="predicted"/>
<sequence length="84" mass="9946">MSVILNFNDMVEKMFGNNEEIRIKGKTKNKDLVIINAKKFDEIIARLKELEYWQEMEKRSDELDIGKGEIHSISEMKKMLEVIK</sequence>
<dbReference type="HOGENOM" id="CLU_155837_4_3_0"/>
<evidence type="ECO:0008006" key="3">
    <source>
        <dbReference type="Google" id="ProtNLM"/>
    </source>
</evidence>
<reference evidence="1 2" key="2">
    <citation type="submission" date="2013-10" db="EMBL/GenBank/DDBJ databases">
        <title>The Genome Sequence of Fusobacterium nucleatum subsp. animalis D11.</title>
        <authorList>
            <consortium name="The Broad Institute Genomics Platform"/>
            <person name="Earl A."/>
            <person name="Ward D."/>
            <person name="Feldgarden M."/>
            <person name="Gevers D."/>
            <person name="Kostic A."/>
            <person name="Garrett W."/>
            <person name="Young S.K."/>
            <person name="Zeng Q."/>
            <person name="Gargeya S."/>
            <person name="Fitzgerald M."/>
            <person name="Abouelleil A."/>
            <person name="Alvarado L."/>
            <person name="Berlin A.M."/>
            <person name="Chapman S.B."/>
            <person name="Gainer-Dewar J."/>
            <person name="Goldberg J."/>
            <person name="Gnerre S."/>
            <person name="Griggs A."/>
            <person name="Gujja S."/>
            <person name="Hansen M."/>
            <person name="Howarth C."/>
            <person name="Imamovic A."/>
            <person name="Ireland A."/>
            <person name="Larimer J."/>
            <person name="McCowan C."/>
            <person name="Murphy C."/>
            <person name="Pearson M."/>
            <person name="Poon T.W."/>
            <person name="Priest M."/>
            <person name="Roberts A."/>
            <person name="Saif S."/>
            <person name="Shea T."/>
            <person name="Sykes S."/>
            <person name="Wortman J."/>
            <person name="Nusbaum C."/>
            <person name="Birren B."/>
        </authorList>
    </citation>
    <scope>NUCLEOTIDE SEQUENCE [LARGE SCALE GENOMIC DNA]</scope>
    <source>
        <strain evidence="1 2">D11</strain>
    </source>
</reference>
<comment type="caution">
    <text evidence="1">The sequence shown here is derived from an EMBL/GenBank/DDBJ whole genome shotgun (WGS) entry which is preliminary data.</text>
</comment>
<organism evidence="1 2">
    <name type="scientific">Fusobacterium animalis D11</name>
    <dbReference type="NCBI Taxonomy" id="556264"/>
    <lineage>
        <taxon>Bacteria</taxon>
        <taxon>Fusobacteriati</taxon>
        <taxon>Fusobacteriota</taxon>
        <taxon>Fusobacteriia</taxon>
        <taxon>Fusobacteriales</taxon>
        <taxon>Fusobacteriaceae</taxon>
        <taxon>Fusobacterium</taxon>
    </lineage>
</organism>
<gene>
    <name evidence="1" type="ORF">PSAG_01834</name>
</gene>
<protein>
    <recommendedName>
        <fullName evidence="3">Prevent-host-death protein</fullName>
    </recommendedName>
</protein>
<evidence type="ECO:0000313" key="2">
    <source>
        <dbReference type="Proteomes" id="UP000004650"/>
    </source>
</evidence>